<evidence type="ECO:0000256" key="1">
    <source>
        <dbReference type="SAM" id="SignalP"/>
    </source>
</evidence>
<feature type="chain" id="PRO_5045121106" evidence="1">
    <location>
        <begin position="21"/>
        <end position="177"/>
    </location>
</feature>
<organism evidence="2 3">
    <name type="scientific">Dryococelus australis</name>
    <dbReference type="NCBI Taxonomy" id="614101"/>
    <lineage>
        <taxon>Eukaryota</taxon>
        <taxon>Metazoa</taxon>
        <taxon>Ecdysozoa</taxon>
        <taxon>Arthropoda</taxon>
        <taxon>Hexapoda</taxon>
        <taxon>Insecta</taxon>
        <taxon>Pterygota</taxon>
        <taxon>Neoptera</taxon>
        <taxon>Polyneoptera</taxon>
        <taxon>Phasmatodea</taxon>
        <taxon>Verophasmatodea</taxon>
        <taxon>Anareolatae</taxon>
        <taxon>Phasmatidae</taxon>
        <taxon>Eurycanthinae</taxon>
        <taxon>Dryococelus</taxon>
    </lineage>
</organism>
<proteinExistence type="predicted"/>
<keyword evidence="3" id="KW-1185">Reference proteome</keyword>
<name>A0ABQ9IDP5_9NEOP</name>
<dbReference type="Proteomes" id="UP001159363">
    <property type="component" value="Chromosome 1"/>
</dbReference>
<dbReference type="Pfam" id="PF07898">
    <property type="entry name" value="DUF1676"/>
    <property type="match status" value="1"/>
</dbReference>
<dbReference type="InterPro" id="IPR012464">
    <property type="entry name" value="DUF1676"/>
</dbReference>
<evidence type="ECO:0000313" key="2">
    <source>
        <dbReference type="EMBL" id="KAJ8894800.1"/>
    </source>
</evidence>
<dbReference type="EMBL" id="JARBHB010000001">
    <property type="protein sequence ID" value="KAJ8894800.1"/>
    <property type="molecule type" value="Genomic_DNA"/>
</dbReference>
<evidence type="ECO:0000313" key="3">
    <source>
        <dbReference type="Proteomes" id="UP001159363"/>
    </source>
</evidence>
<accession>A0ABQ9IDP5</accession>
<reference evidence="2 3" key="1">
    <citation type="submission" date="2023-02" db="EMBL/GenBank/DDBJ databases">
        <title>LHISI_Scaffold_Assembly.</title>
        <authorList>
            <person name="Stuart O.P."/>
            <person name="Cleave R."/>
            <person name="Magrath M.J.L."/>
            <person name="Mikheyev A.S."/>
        </authorList>
    </citation>
    <scope>NUCLEOTIDE SEQUENCE [LARGE SCALE GENOMIC DNA]</scope>
    <source>
        <strain evidence="2">Daus_M_001</strain>
        <tissue evidence="2">Leg muscle</tissue>
    </source>
</reference>
<comment type="caution">
    <text evidence="2">The sequence shown here is derived from an EMBL/GenBank/DDBJ whole genome shotgun (WGS) entry which is preliminary data.</text>
</comment>
<feature type="signal peptide" evidence="1">
    <location>
        <begin position="1"/>
        <end position="20"/>
    </location>
</feature>
<sequence length="177" mass="18994">MSGRGLAVAVLVLAAGEVFADVDSNRLDGDDAPRGFRHDAWSPLDEVLRLWGECGGDGADVAGTCLKVRLVAALDRATRQLSGNVPLATGVTLVAEGGRDFVTPAVSERQLEAALPRGLVDREDALDTMILDKLGGFFGSHSLQFKMTALNDLQRSFSGEGEYQLLFHSYRDITACR</sequence>
<keyword evidence="1" id="KW-0732">Signal</keyword>
<protein>
    <submittedName>
        <fullName evidence="2">Uncharacterized protein</fullName>
    </submittedName>
</protein>
<gene>
    <name evidence="2" type="ORF">PR048_000107</name>
</gene>